<dbReference type="InterPro" id="IPR000306">
    <property type="entry name" value="Znf_FYVE"/>
</dbReference>
<dbReference type="InterPro" id="IPR013083">
    <property type="entry name" value="Znf_RING/FYVE/PHD"/>
</dbReference>
<protein>
    <submittedName>
        <fullName evidence="6">Ysc84 actin-binding domain-containing protein</fullName>
    </submittedName>
</protein>
<dbReference type="PANTHER" id="PTHR15629">
    <property type="entry name" value="SH3YL1 PROTEIN"/>
    <property type="match status" value="1"/>
</dbReference>
<evidence type="ECO:0000256" key="4">
    <source>
        <dbReference type="PROSITE-ProRule" id="PRU00091"/>
    </source>
</evidence>
<evidence type="ECO:0000256" key="1">
    <source>
        <dbReference type="ARBA" id="ARBA00022723"/>
    </source>
</evidence>
<keyword evidence="1" id="KW-0479">Metal-binding</keyword>
<dbReference type="SMART" id="SM00064">
    <property type="entry name" value="FYVE"/>
    <property type="match status" value="1"/>
</dbReference>
<dbReference type="InterPro" id="IPR051702">
    <property type="entry name" value="SH3_domain_YSC84-like"/>
</dbReference>
<keyword evidence="3" id="KW-0862">Zinc</keyword>
<dbReference type="FunFam" id="3.30.40.10:FF:000151">
    <property type="entry name" value="Zinc finger family protein"/>
    <property type="match status" value="1"/>
</dbReference>
<dbReference type="InterPro" id="IPR007461">
    <property type="entry name" value="Ysc84_actin-binding"/>
</dbReference>
<evidence type="ECO:0000313" key="6">
    <source>
        <dbReference type="EMBL" id="GEU66146.1"/>
    </source>
</evidence>
<dbReference type="SUPFAM" id="SSF57903">
    <property type="entry name" value="FYVE/PHD zinc finger"/>
    <property type="match status" value="1"/>
</dbReference>
<organism evidence="6">
    <name type="scientific">Tanacetum cinerariifolium</name>
    <name type="common">Dalmatian daisy</name>
    <name type="synonym">Chrysanthemum cinerariifolium</name>
    <dbReference type="NCBI Taxonomy" id="118510"/>
    <lineage>
        <taxon>Eukaryota</taxon>
        <taxon>Viridiplantae</taxon>
        <taxon>Streptophyta</taxon>
        <taxon>Embryophyta</taxon>
        <taxon>Tracheophyta</taxon>
        <taxon>Spermatophyta</taxon>
        <taxon>Magnoliopsida</taxon>
        <taxon>eudicotyledons</taxon>
        <taxon>Gunneridae</taxon>
        <taxon>Pentapetalae</taxon>
        <taxon>asterids</taxon>
        <taxon>campanulids</taxon>
        <taxon>Asterales</taxon>
        <taxon>Asteraceae</taxon>
        <taxon>Asteroideae</taxon>
        <taxon>Anthemideae</taxon>
        <taxon>Anthemidinae</taxon>
        <taxon>Tanacetum</taxon>
    </lineage>
</organism>
<sequence length="454" mass="49792">MTSFEQKYPPSNSDFVEDWAVPQDNLTFPQQRFVDEDDNDVDDYVDGYDYRNYQQHSPPPPEINLKNVLTGIVAIVTGRNNDTNLPPPAASDVAFMDSVNNGDTYLHNSVYIPSAPPLNLEPNGVNYNAYKQVLEAEPPDWLRDSSTSVCMQCNAPFTALTRGRHHCRFCGGIFCRTCSKGRCLLPVKFRERNPQRVCDTCYDMLDPLQGVLINTISNAVQVAKHDVMDWTCTRGWLNLPLGLSMEHEIYKSANTLRNYCRVARINPEKSIPAAVIRGAKGLAILTVAKAGMLLTYKLGTGLVMARRADGSWSAPSAIISAGLGWGAQAGGELMDFIIVLHDYKAVKTFCSRMHFSLGAGCSAAAGPVGRVLEADLRAGDRGSGMCYTYSCSKGAFVGVSLEGNIVATRMDTNLHFYGDPYLTTGDILLGTVDRPKAAEPLYAALEDLYSKLHC</sequence>
<evidence type="ECO:0000256" key="3">
    <source>
        <dbReference type="ARBA" id="ARBA00022833"/>
    </source>
</evidence>
<dbReference type="Gene3D" id="3.30.40.10">
    <property type="entry name" value="Zinc/RING finger domain, C3HC4 (zinc finger)"/>
    <property type="match status" value="1"/>
</dbReference>
<reference evidence="6" key="1">
    <citation type="journal article" date="2019" name="Sci. Rep.">
        <title>Draft genome of Tanacetum cinerariifolium, the natural source of mosquito coil.</title>
        <authorList>
            <person name="Yamashiro T."/>
            <person name="Shiraishi A."/>
            <person name="Satake H."/>
            <person name="Nakayama K."/>
        </authorList>
    </citation>
    <scope>NUCLEOTIDE SEQUENCE</scope>
</reference>
<dbReference type="PROSITE" id="PS50178">
    <property type="entry name" value="ZF_FYVE"/>
    <property type="match status" value="1"/>
</dbReference>
<dbReference type="EMBL" id="BKCJ010005331">
    <property type="protein sequence ID" value="GEU66146.1"/>
    <property type="molecule type" value="Genomic_DNA"/>
</dbReference>
<name>A0A6L2LWI6_TANCI</name>
<evidence type="ECO:0000259" key="5">
    <source>
        <dbReference type="PROSITE" id="PS50178"/>
    </source>
</evidence>
<comment type="caution">
    <text evidence="6">The sequence shown here is derived from an EMBL/GenBank/DDBJ whole genome shotgun (WGS) entry which is preliminary data.</text>
</comment>
<dbReference type="Pfam" id="PF01363">
    <property type="entry name" value="FYVE"/>
    <property type="match status" value="1"/>
</dbReference>
<dbReference type="InterPro" id="IPR011011">
    <property type="entry name" value="Znf_FYVE_PHD"/>
</dbReference>
<dbReference type="InterPro" id="IPR017455">
    <property type="entry name" value="Znf_FYVE-rel"/>
</dbReference>
<dbReference type="PANTHER" id="PTHR15629:SF2">
    <property type="entry name" value="SH3 DOMAIN-CONTAINING YSC84-LIKE PROTEIN 1"/>
    <property type="match status" value="1"/>
</dbReference>
<proteinExistence type="predicted"/>
<accession>A0A6L2LWI6</accession>
<keyword evidence="2 4" id="KW-0863">Zinc-finger</keyword>
<gene>
    <name evidence="6" type="ORF">Tci_038124</name>
</gene>
<dbReference type="AlphaFoldDB" id="A0A6L2LWI6"/>
<feature type="domain" description="FYVE-type" evidence="5">
    <location>
        <begin position="144"/>
        <end position="206"/>
    </location>
</feature>
<evidence type="ECO:0000256" key="2">
    <source>
        <dbReference type="ARBA" id="ARBA00022771"/>
    </source>
</evidence>
<dbReference type="GO" id="GO:0008270">
    <property type="term" value="F:zinc ion binding"/>
    <property type="evidence" value="ECO:0007669"/>
    <property type="project" value="UniProtKB-KW"/>
</dbReference>
<dbReference type="GO" id="GO:0035091">
    <property type="term" value="F:phosphatidylinositol binding"/>
    <property type="evidence" value="ECO:0007669"/>
    <property type="project" value="TreeGrafter"/>
</dbReference>
<dbReference type="CDD" id="cd11526">
    <property type="entry name" value="SYLF_FYVE"/>
    <property type="match status" value="1"/>
</dbReference>
<dbReference type="Pfam" id="PF04366">
    <property type="entry name" value="Ysc84"/>
    <property type="match status" value="1"/>
</dbReference>